<dbReference type="InterPro" id="IPR013783">
    <property type="entry name" value="Ig-like_fold"/>
</dbReference>
<evidence type="ECO:0000259" key="2">
    <source>
        <dbReference type="Pfam" id="PF14021"/>
    </source>
</evidence>
<protein>
    <recommendedName>
        <fullName evidence="2">TNT domain-containing protein</fullName>
    </recommendedName>
</protein>
<dbReference type="PANTHER" id="PTHR42059">
    <property type="entry name" value="TNT DOMAIN-CONTAINING PROTEIN"/>
    <property type="match status" value="1"/>
</dbReference>
<evidence type="ECO:0000313" key="4">
    <source>
        <dbReference type="Proteomes" id="UP001050808"/>
    </source>
</evidence>
<dbReference type="Proteomes" id="UP001050808">
    <property type="component" value="Unassembled WGS sequence"/>
</dbReference>
<organism evidence="3 4">
    <name type="scientific">Streptomyces violascens</name>
    <dbReference type="NCBI Taxonomy" id="67381"/>
    <lineage>
        <taxon>Bacteria</taxon>
        <taxon>Bacillati</taxon>
        <taxon>Actinomycetota</taxon>
        <taxon>Actinomycetes</taxon>
        <taxon>Kitasatosporales</taxon>
        <taxon>Streptomycetaceae</taxon>
        <taxon>Streptomyces</taxon>
    </lineage>
</organism>
<sequence length="663" mass="70784">MALGSGVATAAAGDERTPAAAPVGERPSATPPHVHGEPAPQAYRAPGAAAANQAPNTPQAPEVGPPFKQTSGVWVTDTVTPTLRNTVVDADKDKTTSTFEVWTADAAWKPVKKVNLTDANKYDVLVSGYVAAGQAASVKVDPGKLTNNTNYLVRSSAYDGSAYETDWSPWAKFKTSATPVDPPVTPGDPNGDIPADVKSKWQELAKKSLAAYDAEQKKIADTRAHGLDGGEVAGNDGGAAWAVKQLAMDHIAVPDNGYYGVPREFMGARVYDDRSPKSNPTVTAVGGCDSKGVDLLHCTQKFRLDYVLSVDRFYCTTPNVAGNVGSKCDPKDIRWIAFSSEAQSEEFSREYNRITDGWDKFISQTLGDMPKIFMQCVSGDTSGQPPVVAAPPIARATADQCADTGMQLGAMVTMGKIGTSAKVTSDPLVELKFTAEQINKAKAGLKDLSDGIASNAYNKALATIIEGAVKADNTGGLSFAFKQVADMPSITAKMTPEAKKLMEGYKPTGNLTIEEWFHRFWNTKDNWFSYPYFDGFEGAATAYFPKVGELMDRFGSPGRFDKAAGKVEGGGFLAPKDGTPYSQRALPPSNVSADVSASGPGYHVYKWVKPWGPAEVAKYGDIKAGKIAPWFDQPGGGTQYLLPGKANVERLKQDGYLVEVPQQ</sequence>
<proteinExistence type="predicted"/>
<name>A0ABQ3QSB9_9ACTN</name>
<dbReference type="Pfam" id="PF14021">
    <property type="entry name" value="TNT"/>
    <property type="match status" value="1"/>
</dbReference>
<comment type="caution">
    <text evidence="3">The sequence shown here is derived from an EMBL/GenBank/DDBJ whole genome shotgun (WGS) entry which is preliminary data.</text>
</comment>
<dbReference type="EMBL" id="BNDY01000017">
    <property type="protein sequence ID" value="GHI40197.1"/>
    <property type="molecule type" value="Genomic_DNA"/>
</dbReference>
<feature type="region of interest" description="Disordered" evidence="1">
    <location>
        <begin position="1"/>
        <end position="72"/>
    </location>
</feature>
<evidence type="ECO:0000256" key="1">
    <source>
        <dbReference type="SAM" id="MobiDB-lite"/>
    </source>
</evidence>
<accession>A0ABQ3QSB9</accession>
<dbReference type="PANTHER" id="PTHR42059:SF1">
    <property type="entry name" value="TNT DOMAIN-CONTAINING PROTEIN"/>
    <property type="match status" value="1"/>
</dbReference>
<reference evidence="3" key="1">
    <citation type="submission" date="2024-05" db="EMBL/GenBank/DDBJ databases">
        <title>Whole genome shotgun sequence of Streptomyces violascens NBRC 12920.</title>
        <authorList>
            <person name="Komaki H."/>
            <person name="Tamura T."/>
        </authorList>
    </citation>
    <scope>NUCLEOTIDE SEQUENCE</scope>
    <source>
        <strain evidence="3">NBRC 12920</strain>
    </source>
</reference>
<feature type="domain" description="TNT" evidence="2">
    <location>
        <begin position="547"/>
        <end position="660"/>
    </location>
</feature>
<feature type="compositionally biased region" description="Low complexity" evidence="1">
    <location>
        <begin position="38"/>
        <end position="61"/>
    </location>
</feature>
<dbReference type="InterPro" id="IPR053024">
    <property type="entry name" value="Fungal_surface_NADase"/>
</dbReference>
<dbReference type="InterPro" id="IPR025331">
    <property type="entry name" value="TNT"/>
</dbReference>
<gene>
    <name evidence="3" type="ORF">Sviol_46050</name>
</gene>
<dbReference type="Gene3D" id="2.60.40.10">
    <property type="entry name" value="Immunoglobulins"/>
    <property type="match status" value="1"/>
</dbReference>
<keyword evidence="4" id="KW-1185">Reference proteome</keyword>
<evidence type="ECO:0000313" key="3">
    <source>
        <dbReference type="EMBL" id="GHI40197.1"/>
    </source>
</evidence>